<dbReference type="EMBL" id="CP096255">
    <property type="protein sequence ID" value="UPT91422.1"/>
    <property type="molecule type" value="Genomic_DNA"/>
</dbReference>
<evidence type="ECO:0000313" key="1">
    <source>
        <dbReference type="EMBL" id="UPT91422.1"/>
    </source>
</evidence>
<dbReference type="InterPro" id="IPR027417">
    <property type="entry name" value="P-loop_NTPase"/>
</dbReference>
<organism evidence="1 2">
    <name type="scientific">Bradyrhizobium barranii subsp. apii</name>
    <dbReference type="NCBI Taxonomy" id="2819348"/>
    <lineage>
        <taxon>Bacteria</taxon>
        <taxon>Pseudomonadati</taxon>
        <taxon>Pseudomonadota</taxon>
        <taxon>Alphaproteobacteria</taxon>
        <taxon>Hyphomicrobiales</taxon>
        <taxon>Nitrobacteraceae</taxon>
        <taxon>Bradyrhizobium</taxon>
        <taxon>Bradyrhizobium barranii</taxon>
    </lineage>
</organism>
<dbReference type="AlphaFoldDB" id="A0A8T5VHM6"/>
<sequence length="724" mass="78742">MQLAGWQILDAATTQRKRLLRAGYLPIPTEGKKPVIGGWQNLVVQEDDIDGWFHQHPAAFNTGVLTRTTPAVDIDVYDPDVAQAIETMLWDMMGARGLVRFGEAPKRAALFRTEIPFGKISTPVFTSPIKQRHRVEVLCSGQQIVVLGTHPGTGKPYSWHGGEPGDVARADLPELTEAVARDVVAKAAAIMRAQGWIEDVARKTNGDDAYHGGGNVDEFDSIYGNSQRKYALAALQGCTAELSAMAPDSGRNDKLNAVAFRLGTMCARGWINRDDVESRLFAAAVACRLVADDGEAATRATLVSGLGGGQLKPHPDLTDETAPVPSNTPAPTVDLFWHGDPDTRPPHSWLAEKLIPGKGIGLMSGQWGACKTFAAFDLSASIASGMPFAGREIARPGGVLFVAAEGGDEVRTRLKGVEHKIRAAAFVASAAGNPIEADLNHLPLVWIEESVRFNTKAGSEQLLTIARTVHNQMLEKFGVPLVCIIIDTMMASVDFQDANSAAETQQVMNGLRGLSQKTGAFVLVVDHFGKNIEVGTKGSSNKEDASDLVLAMLADRDVGGSISNTRMKVRKLRNGKSGVEFPFNLVEVDLGDGETTCAIEWKPERDDTGKNTSGKGSWTKTLRIFRSAMETVVIERCRDLFPYGNDGPKVHAVTLEQVRTEFIASYPADNEDQRARDAVKRSAFNRAMRDARERLLICSREIEGVDYLWLVEETELDWLKRTGA</sequence>
<dbReference type="SUPFAM" id="SSF56747">
    <property type="entry name" value="Prim-pol domain"/>
    <property type="match status" value="1"/>
</dbReference>
<dbReference type="SUPFAM" id="SSF52540">
    <property type="entry name" value="P-loop containing nucleoside triphosphate hydrolases"/>
    <property type="match status" value="1"/>
</dbReference>
<gene>
    <name evidence="1" type="ORF">HAP41_0000022345</name>
</gene>
<proteinExistence type="predicted"/>
<dbReference type="RefSeq" id="WP_166097044.1">
    <property type="nucleotide sequence ID" value="NZ_CP096255.1"/>
</dbReference>
<dbReference type="Gene3D" id="3.40.50.300">
    <property type="entry name" value="P-loop containing nucleotide triphosphate hydrolases"/>
    <property type="match status" value="1"/>
</dbReference>
<dbReference type="Proteomes" id="UP000551709">
    <property type="component" value="Chromosome"/>
</dbReference>
<name>A0A8T5VHM6_9BRAD</name>
<dbReference type="InterPro" id="IPR015330">
    <property type="entry name" value="DNA_primase/pol_bifunc_N"/>
</dbReference>
<evidence type="ECO:0000313" key="2">
    <source>
        <dbReference type="Proteomes" id="UP000551709"/>
    </source>
</evidence>
<dbReference type="SMART" id="SM00943">
    <property type="entry name" value="Prim-Pol"/>
    <property type="match status" value="1"/>
</dbReference>
<dbReference type="Pfam" id="PF09250">
    <property type="entry name" value="Prim-Pol"/>
    <property type="match status" value="1"/>
</dbReference>
<dbReference type="Pfam" id="PF13481">
    <property type="entry name" value="AAA_25"/>
    <property type="match status" value="1"/>
</dbReference>
<accession>A0A8T5VHM6</accession>
<reference evidence="1 2" key="1">
    <citation type="journal article" date="2017" name="Syst. Appl. Microbiol.">
        <title>Soybeans inoculated with root zone soils of Canadian native legumes harbour diverse and novel Bradyrhizobium spp. that possess agricultural potential.</title>
        <authorList>
            <person name="Bromfield E.S.P."/>
            <person name="Cloutier S."/>
            <person name="Tambong J.T."/>
            <person name="Tran Thi T.V."/>
        </authorList>
    </citation>
    <scope>NUCLEOTIDE SEQUENCE [LARGE SCALE GENOMIC DNA]</scope>
    <source>
        <strain evidence="1 2">1S5</strain>
    </source>
</reference>
<protein>
    <submittedName>
        <fullName evidence="1">AAA family ATPase</fullName>
    </submittedName>
</protein>